<dbReference type="EMBL" id="LAZR01000095">
    <property type="protein sequence ID" value="KKN92390.1"/>
    <property type="molecule type" value="Genomic_DNA"/>
</dbReference>
<protein>
    <submittedName>
        <fullName evidence="1">Uncharacterized protein</fullName>
    </submittedName>
</protein>
<reference evidence="1" key="1">
    <citation type="journal article" date="2015" name="Nature">
        <title>Complex archaea that bridge the gap between prokaryotes and eukaryotes.</title>
        <authorList>
            <person name="Spang A."/>
            <person name="Saw J.H."/>
            <person name="Jorgensen S.L."/>
            <person name="Zaremba-Niedzwiedzka K."/>
            <person name="Martijn J."/>
            <person name="Lind A.E."/>
            <person name="van Eijk R."/>
            <person name="Schleper C."/>
            <person name="Guy L."/>
            <person name="Ettema T.J."/>
        </authorList>
    </citation>
    <scope>NUCLEOTIDE SEQUENCE</scope>
</reference>
<name>A0A0F9UGP6_9ZZZZ</name>
<proteinExistence type="predicted"/>
<dbReference type="AlphaFoldDB" id="A0A0F9UGP6"/>
<comment type="caution">
    <text evidence="1">The sequence shown here is derived from an EMBL/GenBank/DDBJ whole genome shotgun (WGS) entry which is preliminary data.</text>
</comment>
<sequence>MANGDVTKVVVLGRYVLPGGGNTTTGKQRQNKVIMWGEATCTAANAGIDITAAGSIGGTGRTWPQTLGLNAIDLLEFTLKSTDGAVVADDALYFFDVSHSTWLIHALEDVGVADASPPSAGDALVLSFWAIGDTGTDGVLT</sequence>
<evidence type="ECO:0000313" key="1">
    <source>
        <dbReference type="EMBL" id="KKN92390.1"/>
    </source>
</evidence>
<gene>
    <name evidence="1" type="ORF">LCGC14_0208810</name>
</gene>
<accession>A0A0F9UGP6</accession>
<organism evidence="1">
    <name type="scientific">marine sediment metagenome</name>
    <dbReference type="NCBI Taxonomy" id="412755"/>
    <lineage>
        <taxon>unclassified sequences</taxon>
        <taxon>metagenomes</taxon>
        <taxon>ecological metagenomes</taxon>
    </lineage>
</organism>